<organism evidence="2 3">
    <name type="scientific">Saccharothrix coeruleofusca</name>
    <dbReference type="NCBI Taxonomy" id="33919"/>
    <lineage>
        <taxon>Bacteria</taxon>
        <taxon>Bacillati</taxon>
        <taxon>Actinomycetota</taxon>
        <taxon>Actinomycetes</taxon>
        <taxon>Pseudonocardiales</taxon>
        <taxon>Pseudonocardiaceae</taxon>
        <taxon>Saccharothrix</taxon>
    </lineage>
</organism>
<proteinExistence type="predicted"/>
<name>A0A918EFP5_9PSEU</name>
<dbReference type="GO" id="GO:0016705">
    <property type="term" value="F:oxidoreductase activity, acting on paired donors, with incorporation or reduction of molecular oxygen"/>
    <property type="evidence" value="ECO:0007669"/>
    <property type="project" value="InterPro"/>
</dbReference>
<reference evidence="2" key="2">
    <citation type="submission" date="2020-09" db="EMBL/GenBank/DDBJ databases">
        <authorList>
            <person name="Sun Q."/>
            <person name="Ohkuma M."/>
        </authorList>
    </citation>
    <scope>NUCLEOTIDE SEQUENCE</scope>
    <source>
        <strain evidence="2">JCM 3313</strain>
    </source>
</reference>
<keyword evidence="3" id="KW-1185">Reference proteome</keyword>
<dbReference type="RefSeq" id="WP_189226269.1">
    <property type="nucleotide sequence ID" value="NZ_BMRG01000015.1"/>
</dbReference>
<evidence type="ECO:0008006" key="4">
    <source>
        <dbReference type="Google" id="ProtNLM"/>
    </source>
</evidence>
<reference evidence="2" key="1">
    <citation type="journal article" date="2014" name="Int. J. Syst. Evol. Microbiol.">
        <title>Complete genome sequence of Corynebacterium casei LMG S-19264T (=DSM 44701T), isolated from a smear-ripened cheese.</title>
        <authorList>
            <consortium name="US DOE Joint Genome Institute (JGI-PGF)"/>
            <person name="Walter F."/>
            <person name="Albersmeier A."/>
            <person name="Kalinowski J."/>
            <person name="Ruckert C."/>
        </authorList>
    </citation>
    <scope>NUCLEOTIDE SEQUENCE</scope>
    <source>
        <strain evidence="2">JCM 3313</strain>
    </source>
</reference>
<feature type="region of interest" description="Disordered" evidence="1">
    <location>
        <begin position="26"/>
        <end position="51"/>
    </location>
</feature>
<gene>
    <name evidence="2" type="ORF">GCM10010185_55570</name>
</gene>
<sequence length="98" mass="10018">MSLTLHWSLPTRGDSRYLVGGGHGVATTVAGGDRPVTPARPGQVARRAEQPGFTGAGTALVGSHAEVAERIAEYHAAGVTEVVLPEDTASAVAFAPTR</sequence>
<evidence type="ECO:0000256" key="1">
    <source>
        <dbReference type="SAM" id="MobiDB-lite"/>
    </source>
</evidence>
<dbReference type="AlphaFoldDB" id="A0A918EFP5"/>
<dbReference type="EMBL" id="BMRG01000015">
    <property type="protein sequence ID" value="GGP74965.1"/>
    <property type="molecule type" value="Genomic_DNA"/>
</dbReference>
<dbReference type="SUPFAM" id="SSF51679">
    <property type="entry name" value="Bacterial luciferase-like"/>
    <property type="match status" value="1"/>
</dbReference>
<evidence type="ECO:0000313" key="2">
    <source>
        <dbReference type="EMBL" id="GGP74965.1"/>
    </source>
</evidence>
<protein>
    <recommendedName>
        <fullName evidence="4">Luciferase-like monooxygenase</fullName>
    </recommendedName>
</protein>
<dbReference type="InterPro" id="IPR036661">
    <property type="entry name" value="Luciferase-like_sf"/>
</dbReference>
<evidence type="ECO:0000313" key="3">
    <source>
        <dbReference type="Proteomes" id="UP000639606"/>
    </source>
</evidence>
<dbReference type="Proteomes" id="UP000639606">
    <property type="component" value="Unassembled WGS sequence"/>
</dbReference>
<comment type="caution">
    <text evidence="2">The sequence shown here is derived from an EMBL/GenBank/DDBJ whole genome shotgun (WGS) entry which is preliminary data.</text>
</comment>
<accession>A0A918EFP5</accession>
<dbReference type="Gene3D" id="3.20.20.30">
    <property type="entry name" value="Luciferase-like domain"/>
    <property type="match status" value="1"/>
</dbReference>